<dbReference type="RefSeq" id="WP_077692150.1">
    <property type="nucleotide sequence ID" value="NZ_JACCHL010000001.1"/>
</dbReference>
<feature type="transmembrane region" description="Helical" evidence="7">
    <location>
        <begin position="148"/>
        <end position="172"/>
    </location>
</feature>
<dbReference type="PANTHER" id="PTHR42718">
    <property type="entry name" value="MAJOR FACILITATOR SUPERFAMILY MULTIDRUG TRANSPORTER MFSC"/>
    <property type="match status" value="1"/>
</dbReference>
<organism evidence="10 11">
    <name type="scientific">Nocardiopsis sinuspersici</name>
    <dbReference type="NCBI Taxonomy" id="501010"/>
    <lineage>
        <taxon>Bacteria</taxon>
        <taxon>Bacillati</taxon>
        <taxon>Actinomycetota</taxon>
        <taxon>Actinomycetes</taxon>
        <taxon>Streptosporangiales</taxon>
        <taxon>Nocardiopsidaceae</taxon>
        <taxon>Nocardiopsis</taxon>
    </lineage>
</organism>
<feature type="transmembrane region" description="Helical" evidence="7">
    <location>
        <begin position="368"/>
        <end position="394"/>
    </location>
</feature>
<evidence type="ECO:0000259" key="8">
    <source>
        <dbReference type="PROSITE" id="PS50850"/>
    </source>
</evidence>
<name>A0A1V3C4L4_9ACTN</name>
<dbReference type="EMBL" id="JACCHL010000001">
    <property type="protein sequence ID" value="NYH52185.1"/>
    <property type="molecule type" value="Genomic_DNA"/>
</dbReference>
<dbReference type="OrthoDB" id="7375466at2"/>
<comment type="subcellular location">
    <subcellularLocation>
        <location evidence="1">Cell membrane</location>
        <topology evidence="1">Multi-pass membrane protein</topology>
    </subcellularLocation>
</comment>
<dbReference type="EMBL" id="MCOK01000001">
    <property type="protein sequence ID" value="OOC55717.1"/>
    <property type="molecule type" value="Genomic_DNA"/>
</dbReference>
<evidence type="ECO:0000256" key="1">
    <source>
        <dbReference type="ARBA" id="ARBA00004651"/>
    </source>
</evidence>
<gene>
    <name evidence="9" type="ORF">HNR06_001774</name>
    <name evidence="10" type="ORF">NOSIN_19350</name>
</gene>
<keyword evidence="6 7" id="KW-0472">Membrane</keyword>
<reference evidence="11" key="2">
    <citation type="submission" date="2016-08" db="EMBL/GenBank/DDBJ databases">
        <authorList>
            <person name="Tokovenko B."/>
            <person name="Kalinowski J."/>
        </authorList>
    </citation>
    <scope>NUCLEOTIDE SEQUENCE [LARGE SCALE GENOMIC DNA]</scope>
    <source>
        <strain evidence="11">UTMC102</strain>
    </source>
</reference>
<evidence type="ECO:0000256" key="5">
    <source>
        <dbReference type="ARBA" id="ARBA00022989"/>
    </source>
</evidence>
<feature type="transmembrane region" description="Helical" evidence="7">
    <location>
        <begin position="315"/>
        <end position="333"/>
    </location>
</feature>
<accession>A0A7Z0BJK5</accession>
<feature type="transmembrane region" description="Helical" evidence="7">
    <location>
        <begin position="493"/>
        <end position="512"/>
    </location>
</feature>
<evidence type="ECO:0000256" key="2">
    <source>
        <dbReference type="ARBA" id="ARBA00022448"/>
    </source>
</evidence>
<dbReference type="NCBIfam" id="TIGR00711">
    <property type="entry name" value="efflux_EmrB"/>
    <property type="match status" value="1"/>
</dbReference>
<feature type="transmembrane region" description="Helical" evidence="7">
    <location>
        <begin position="90"/>
        <end position="109"/>
    </location>
</feature>
<feature type="domain" description="Major facilitator superfamily (MFS) profile" evidence="8">
    <location>
        <begin position="24"/>
        <end position="517"/>
    </location>
</feature>
<proteinExistence type="predicted"/>
<keyword evidence="4 7" id="KW-0812">Transmembrane</keyword>
<evidence type="ECO:0000313" key="10">
    <source>
        <dbReference type="EMBL" id="OOC55717.1"/>
    </source>
</evidence>
<dbReference type="InterPro" id="IPR036259">
    <property type="entry name" value="MFS_trans_sf"/>
</dbReference>
<evidence type="ECO:0000313" key="9">
    <source>
        <dbReference type="EMBL" id="NYH52185.1"/>
    </source>
</evidence>
<keyword evidence="11" id="KW-1185">Reference proteome</keyword>
<protein>
    <submittedName>
        <fullName evidence="9">EmrB/QacA subfamily drug resistance transporter</fullName>
    </submittedName>
    <submittedName>
        <fullName evidence="10">Tetracenomycin C resistance and export protein</fullName>
    </submittedName>
</protein>
<dbReference type="InterPro" id="IPR004638">
    <property type="entry name" value="EmrB-like"/>
</dbReference>
<dbReference type="Proteomes" id="UP000189004">
    <property type="component" value="Unassembled WGS sequence"/>
</dbReference>
<evidence type="ECO:0000313" key="11">
    <source>
        <dbReference type="Proteomes" id="UP000189004"/>
    </source>
</evidence>
<dbReference type="STRING" id="501010.NOSIN_19350"/>
<reference evidence="9 12" key="3">
    <citation type="submission" date="2020-07" db="EMBL/GenBank/DDBJ databases">
        <title>Sequencing the genomes of 1000 actinobacteria strains.</title>
        <authorList>
            <person name="Klenk H.-P."/>
        </authorList>
    </citation>
    <scope>NUCLEOTIDE SEQUENCE [LARGE SCALE GENOMIC DNA]</scope>
    <source>
        <strain evidence="9 12">DSM 45278</strain>
    </source>
</reference>
<dbReference type="Gene3D" id="1.20.1250.20">
    <property type="entry name" value="MFS general substrate transporter like domains"/>
    <property type="match status" value="1"/>
</dbReference>
<feature type="transmembrane region" description="Helical" evidence="7">
    <location>
        <begin position="178"/>
        <end position="198"/>
    </location>
</feature>
<evidence type="ECO:0000256" key="7">
    <source>
        <dbReference type="SAM" id="Phobius"/>
    </source>
</evidence>
<evidence type="ECO:0000313" key="12">
    <source>
        <dbReference type="Proteomes" id="UP000584931"/>
    </source>
</evidence>
<keyword evidence="2" id="KW-0813">Transport</keyword>
<dbReference type="SUPFAM" id="SSF103473">
    <property type="entry name" value="MFS general substrate transporter"/>
    <property type="match status" value="1"/>
</dbReference>
<dbReference type="AlphaFoldDB" id="A0A1V3C4L4"/>
<dbReference type="Proteomes" id="UP000584931">
    <property type="component" value="Unassembled WGS sequence"/>
</dbReference>
<dbReference type="PROSITE" id="PS50850">
    <property type="entry name" value="MFS"/>
    <property type="match status" value="1"/>
</dbReference>
<dbReference type="PANTHER" id="PTHR42718:SF42">
    <property type="entry name" value="EXPORT PROTEIN"/>
    <property type="match status" value="1"/>
</dbReference>
<feature type="transmembrane region" description="Helical" evidence="7">
    <location>
        <begin position="280"/>
        <end position="303"/>
    </location>
</feature>
<evidence type="ECO:0000256" key="4">
    <source>
        <dbReference type="ARBA" id="ARBA00022692"/>
    </source>
</evidence>
<evidence type="ECO:0000256" key="6">
    <source>
        <dbReference type="ARBA" id="ARBA00023136"/>
    </source>
</evidence>
<feature type="transmembrane region" description="Helical" evidence="7">
    <location>
        <begin position="415"/>
        <end position="436"/>
    </location>
</feature>
<dbReference type="CDD" id="cd17321">
    <property type="entry name" value="MFS_MMR_MDR_like"/>
    <property type="match status" value="1"/>
</dbReference>
<dbReference type="GO" id="GO:0005886">
    <property type="term" value="C:plasma membrane"/>
    <property type="evidence" value="ECO:0007669"/>
    <property type="project" value="UniProtKB-SubCell"/>
</dbReference>
<feature type="transmembrane region" description="Helical" evidence="7">
    <location>
        <begin position="115"/>
        <end position="136"/>
    </location>
</feature>
<dbReference type="GO" id="GO:0022857">
    <property type="term" value="F:transmembrane transporter activity"/>
    <property type="evidence" value="ECO:0007669"/>
    <property type="project" value="InterPro"/>
</dbReference>
<dbReference type="Gene3D" id="1.20.1720.10">
    <property type="entry name" value="Multidrug resistance protein D"/>
    <property type="match status" value="1"/>
</dbReference>
<dbReference type="Pfam" id="PF07690">
    <property type="entry name" value="MFS_1"/>
    <property type="match status" value="1"/>
</dbReference>
<feature type="transmembrane region" description="Helical" evidence="7">
    <location>
        <begin position="57"/>
        <end position="78"/>
    </location>
</feature>
<feature type="transmembrane region" description="Helical" evidence="7">
    <location>
        <begin position="21"/>
        <end position="45"/>
    </location>
</feature>
<dbReference type="InterPro" id="IPR020846">
    <property type="entry name" value="MFS_dom"/>
</dbReference>
<feature type="transmembrane region" description="Helical" evidence="7">
    <location>
        <begin position="345"/>
        <end position="362"/>
    </location>
</feature>
<sequence>MTAQTVPQTTRAERGGLRGNPWAVLVAIAFGVMMVALDGTIVAVANPAIGESLGASLAGLQWVTHGYLLGLAVFLITAGKLGDRFGYRNTYLVGVVGFVLSSVAIALSAGVAMLIAFRVLQGIFGALLMPAALGLLRSGFPPHKLGRAFGVFGSILGAATAGGPIVGGVLVGTFGWEAVFFVNVPVGAAALALGLWLLAPNRATDSGSRMDVPGIVLVSIAILALVWALVEAPTAGWTDPVTLASLAAALVFGAAFVLWERRPQEPLIPLGLFANPSISIGVVLMVLMAVSLMGSLFFVAFYLQGVLGMSPAQTGMQLLPMTALMALTSPVAGRVLDRVGARTPTTAGLLLAGAGMFLLSRLDTDTGTVYLSAAFVLLGTGLSLVMTGSTAAIVGNAPVRFAGVASAVQQAAMQLGGSLGTAVLGAVMSATIISTLPGHFAAAGLAEPASGELADMQSTIAQGGAVVPGGATAEVARAVTEASNLAFIDGLQWAFGIAAVLMLLAAGLSLFMRGGRPDGGEPVVHV</sequence>
<feature type="transmembrane region" description="Helical" evidence="7">
    <location>
        <begin position="241"/>
        <end position="259"/>
    </location>
</feature>
<feature type="transmembrane region" description="Helical" evidence="7">
    <location>
        <begin position="210"/>
        <end position="229"/>
    </location>
</feature>
<accession>A0A1V3C4L4</accession>
<dbReference type="InterPro" id="IPR011701">
    <property type="entry name" value="MFS"/>
</dbReference>
<evidence type="ECO:0000256" key="3">
    <source>
        <dbReference type="ARBA" id="ARBA00022475"/>
    </source>
</evidence>
<keyword evidence="3" id="KW-1003">Cell membrane</keyword>
<keyword evidence="5 7" id="KW-1133">Transmembrane helix</keyword>
<reference evidence="10" key="1">
    <citation type="submission" date="2016-08" db="EMBL/GenBank/DDBJ databases">
        <authorList>
            <person name="Seilhamer J.J."/>
        </authorList>
    </citation>
    <scope>NUCLEOTIDE SEQUENCE [LARGE SCALE GENOMIC DNA]</scope>
    <source>
        <strain evidence="10">UTMC102</strain>
    </source>
</reference>
<comment type="caution">
    <text evidence="10">The sequence shown here is derived from an EMBL/GenBank/DDBJ whole genome shotgun (WGS) entry which is preliminary data.</text>
</comment>